<gene>
    <name evidence="2" type="ORF">ABIE19_001639</name>
</gene>
<evidence type="ECO:0000313" key="3">
    <source>
        <dbReference type="Proteomes" id="UP001549313"/>
    </source>
</evidence>
<evidence type="ECO:0000313" key="2">
    <source>
        <dbReference type="EMBL" id="MET4683709.1"/>
    </source>
</evidence>
<proteinExistence type="predicted"/>
<accession>A0ABV2RAU7</accession>
<reference evidence="2 3" key="1">
    <citation type="submission" date="2024-06" db="EMBL/GenBank/DDBJ databases">
        <title>Sorghum-associated microbial communities from plants grown in Nebraska, USA.</title>
        <authorList>
            <person name="Schachtman D."/>
        </authorList>
    </citation>
    <scope>NUCLEOTIDE SEQUENCE [LARGE SCALE GENOMIC DNA]</scope>
    <source>
        <strain evidence="2 3">2814</strain>
    </source>
</reference>
<feature type="region of interest" description="Disordered" evidence="1">
    <location>
        <begin position="1"/>
        <end position="22"/>
    </location>
</feature>
<name>A0ABV2RAU7_9CAUL</name>
<dbReference type="EMBL" id="JBEPTF010000002">
    <property type="protein sequence ID" value="MET4683709.1"/>
    <property type="molecule type" value="Genomic_DNA"/>
</dbReference>
<comment type="caution">
    <text evidence="2">The sequence shown here is derived from an EMBL/GenBank/DDBJ whole genome shotgun (WGS) entry which is preliminary data.</text>
</comment>
<organism evidence="2 3">
    <name type="scientific">Brevundimonas faecalis</name>
    <dbReference type="NCBI Taxonomy" id="947378"/>
    <lineage>
        <taxon>Bacteria</taxon>
        <taxon>Pseudomonadati</taxon>
        <taxon>Pseudomonadota</taxon>
        <taxon>Alphaproteobacteria</taxon>
        <taxon>Caulobacterales</taxon>
        <taxon>Caulobacteraceae</taxon>
        <taxon>Brevundimonas</taxon>
    </lineage>
</organism>
<dbReference type="Proteomes" id="UP001549313">
    <property type="component" value="Unassembled WGS sequence"/>
</dbReference>
<dbReference type="RefSeq" id="WP_354088665.1">
    <property type="nucleotide sequence ID" value="NZ_JBEPTF010000002.1"/>
</dbReference>
<protein>
    <submittedName>
        <fullName evidence="2">Uncharacterized protein</fullName>
    </submittedName>
</protein>
<evidence type="ECO:0000256" key="1">
    <source>
        <dbReference type="SAM" id="MobiDB-lite"/>
    </source>
</evidence>
<keyword evidence="3" id="KW-1185">Reference proteome</keyword>
<sequence>MAHGFFHPTSTPTPKSDAAQTKAHGVRAFRDVMTRRHAGADVVPIVSVDDELIDIIAALHAAPMKSFDLSTAAVISGPFIEGRVCIRLNGRSWSLPTMSCAVLAMLVQLEMELRGYNLFASAFRTAVHEAEAKVDAVNAWSNRIRPTTEEEG</sequence>